<dbReference type="EMBL" id="JAIQZJ010000001">
    <property type="protein sequence ID" value="MBZ5736629.1"/>
    <property type="molecule type" value="Genomic_DNA"/>
</dbReference>
<dbReference type="PANTHER" id="PTHR21716:SF62">
    <property type="entry name" value="TRANSPORT PROTEIN YDBI-RELATED"/>
    <property type="match status" value="1"/>
</dbReference>
<feature type="transmembrane region" description="Helical" evidence="6">
    <location>
        <begin position="317"/>
        <end position="350"/>
    </location>
</feature>
<keyword evidence="4 6" id="KW-1133">Transmembrane helix</keyword>
<name>A0ABS7U6L8_9ACTN</name>
<comment type="caution">
    <text evidence="7">The sequence shown here is derived from an EMBL/GenBank/DDBJ whole genome shotgun (WGS) entry which is preliminary data.</text>
</comment>
<sequence>MSDGPLTEADDDLGEPGPPLDHRAPFYVGFIGGLGVLAAVWLAMHVQAIGSTLMLIVVSMFLAAGLDPAVRFFERHGMRRSYAVFTVIVAFLAAVALFLVAIVPVIVDQVNSLTDNVPHWLDELQRNRQVQRLDDEYDVIDKIQDYVTTGDFAGAIFGGAVGIGLAVVGALFNAFVIVVLTLYFLAGLETIKSALWRLAPASRRDRVSRLGNRIFRSVGGYVSGAFLVALCAGLSSLVFLFFAGLSEYAVALAFVVALLDVIPMIGATIGAVIVTAIAFAEDWKIGLACIVFYVVYQQVENYVIYPRVMSKSVDIPGALTVIAALVGAALFGVVGALLAIPTAASILMLIREVWVRRQDAR</sequence>
<evidence type="ECO:0000313" key="7">
    <source>
        <dbReference type="EMBL" id="MBZ5736629.1"/>
    </source>
</evidence>
<feature type="transmembrane region" description="Helical" evidence="6">
    <location>
        <begin position="218"/>
        <end position="242"/>
    </location>
</feature>
<dbReference type="Pfam" id="PF01594">
    <property type="entry name" value="AI-2E_transport"/>
    <property type="match status" value="1"/>
</dbReference>
<keyword evidence="3 6" id="KW-0812">Transmembrane</keyword>
<evidence type="ECO:0000256" key="2">
    <source>
        <dbReference type="ARBA" id="ARBA00009773"/>
    </source>
</evidence>
<keyword evidence="5 6" id="KW-0472">Membrane</keyword>
<evidence type="ECO:0000256" key="5">
    <source>
        <dbReference type="ARBA" id="ARBA00023136"/>
    </source>
</evidence>
<proteinExistence type="inferred from homology"/>
<dbReference type="PANTHER" id="PTHR21716">
    <property type="entry name" value="TRANSMEMBRANE PROTEIN"/>
    <property type="match status" value="1"/>
</dbReference>
<dbReference type="InterPro" id="IPR002549">
    <property type="entry name" value="AI-2E-like"/>
</dbReference>
<dbReference type="RefSeq" id="WP_224121003.1">
    <property type="nucleotide sequence ID" value="NZ_JAIQZJ010000001.1"/>
</dbReference>
<evidence type="ECO:0000256" key="4">
    <source>
        <dbReference type="ARBA" id="ARBA00022989"/>
    </source>
</evidence>
<feature type="transmembrane region" description="Helical" evidence="6">
    <location>
        <begin position="248"/>
        <end position="278"/>
    </location>
</feature>
<dbReference type="Proteomes" id="UP000780875">
    <property type="component" value="Unassembled WGS sequence"/>
</dbReference>
<feature type="transmembrane region" description="Helical" evidence="6">
    <location>
        <begin position="24"/>
        <end position="43"/>
    </location>
</feature>
<accession>A0ABS7U6L8</accession>
<organism evidence="7 8">
    <name type="scientific">Nocardioides mangrovi</name>
    <dbReference type="NCBI Taxonomy" id="2874580"/>
    <lineage>
        <taxon>Bacteria</taxon>
        <taxon>Bacillati</taxon>
        <taxon>Actinomycetota</taxon>
        <taxon>Actinomycetes</taxon>
        <taxon>Propionibacteriales</taxon>
        <taxon>Nocardioidaceae</taxon>
        <taxon>Nocardioides</taxon>
    </lineage>
</organism>
<evidence type="ECO:0000256" key="6">
    <source>
        <dbReference type="SAM" id="Phobius"/>
    </source>
</evidence>
<feature type="transmembrane region" description="Helical" evidence="6">
    <location>
        <begin position="152"/>
        <end position="185"/>
    </location>
</feature>
<protein>
    <submittedName>
        <fullName evidence="7">AI-2E family transporter</fullName>
    </submittedName>
</protein>
<gene>
    <name evidence="7" type="ORF">K8U61_00540</name>
</gene>
<keyword evidence="8" id="KW-1185">Reference proteome</keyword>
<evidence type="ECO:0000256" key="1">
    <source>
        <dbReference type="ARBA" id="ARBA00004141"/>
    </source>
</evidence>
<evidence type="ECO:0000256" key="3">
    <source>
        <dbReference type="ARBA" id="ARBA00022692"/>
    </source>
</evidence>
<feature type="transmembrane region" description="Helical" evidence="6">
    <location>
        <begin position="285"/>
        <end position="305"/>
    </location>
</feature>
<comment type="similarity">
    <text evidence="2">Belongs to the autoinducer-2 exporter (AI-2E) (TC 2.A.86) family.</text>
</comment>
<evidence type="ECO:0000313" key="8">
    <source>
        <dbReference type="Proteomes" id="UP000780875"/>
    </source>
</evidence>
<feature type="transmembrane region" description="Helical" evidence="6">
    <location>
        <begin position="82"/>
        <end position="107"/>
    </location>
</feature>
<comment type="subcellular location">
    <subcellularLocation>
        <location evidence="1">Membrane</location>
        <topology evidence="1">Multi-pass membrane protein</topology>
    </subcellularLocation>
</comment>
<feature type="transmembrane region" description="Helical" evidence="6">
    <location>
        <begin position="49"/>
        <end position="70"/>
    </location>
</feature>
<reference evidence="7 8" key="1">
    <citation type="submission" date="2021-09" db="EMBL/GenBank/DDBJ databases">
        <title>Whole genome sequence of Nocardioides sp. GBK3QG-3.</title>
        <authorList>
            <person name="Tuo L."/>
        </authorList>
    </citation>
    <scope>NUCLEOTIDE SEQUENCE [LARGE SCALE GENOMIC DNA]</scope>
    <source>
        <strain evidence="7 8">GBK3QG-3</strain>
    </source>
</reference>